<evidence type="ECO:0000313" key="1">
    <source>
        <dbReference type="EMBL" id="KAK9717988.1"/>
    </source>
</evidence>
<organism evidence="1 2">
    <name type="scientific">Basidiobolus ranarum</name>
    <dbReference type="NCBI Taxonomy" id="34480"/>
    <lineage>
        <taxon>Eukaryota</taxon>
        <taxon>Fungi</taxon>
        <taxon>Fungi incertae sedis</taxon>
        <taxon>Zoopagomycota</taxon>
        <taxon>Entomophthoromycotina</taxon>
        <taxon>Basidiobolomycetes</taxon>
        <taxon>Basidiobolales</taxon>
        <taxon>Basidiobolaceae</taxon>
        <taxon>Basidiobolus</taxon>
    </lineage>
</organism>
<evidence type="ECO:0000313" key="2">
    <source>
        <dbReference type="Proteomes" id="UP001479436"/>
    </source>
</evidence>
<name>A0ABR2W2K0_9FUNG</name>
<accession>A0ABR2W2K0</accession>
<sequence>MPAIEEICRELSAIDMPKPVTLVTLSASPGAYIPMLASITRKYERQYQLQQRLAQESQDLPRLFSLCPVPSLKWRFITVNPNALSSFSGIKMPTTYEAKLEMFNKVFDFKRLRLDSFQDLPDPNK</sequence>
<dbReference type="EMBL" id="JASJQH010007115">
    <property type="protein sequence ID" value="KAK9717988.1"/>
    <property type="molecule type" value="Genomic_DNA"/>
</dbReference>
<proteinExistence type="predicted"/>
<protein>
    <submittedName>
        <fullName evidence="1">Uncharacterized protein</fullName>
    </submittedName>
</protein>
<dbReference type="Proteomes" id="UP001479436">
    <property type="component" value="Unassembled WGS sequence"/>
</dbReference>
<gene>
    <name evidence="1" type="ORF">K7432_005821</name>
</gene>
<reference evidence="1 2" key="1">
    <citation type="submission" date="2023-04" db="EMBL/GenBank/DDBJ databases">
        <title>Genome of Basidiobolus ranarum AG-B5.</title>
        <authorList>
            <person name="Stajich J.E."/>
            <person name="Carter-House D."/>
            <person name="Gryganskyi A."/>
        </authorList>
    </citation>
    <scope>NUCLEOTIDE SEQUENCE [LARGE SCALE GENOMIC DNA]</scope>
    <source>
        <strain evidence="1 2">AG-B5</strain>
    </source>
</reference>
<keyword evidence="2" id="KW-1185">Reference proteome</keyword>
<comment type="caution">
    <text evidence="1">The sequence shown here is derived from an EMBL/GenBank/DDBJ whole genome shotgun (WGS) entry which is preliminary data.</text>
</comment>